<accession>A0A482N4K2</accession>
<evidence type="ECO:0000313" key="1">
    <source>
        <dbReference type="EMBL" id="QBQ80896.1"/>
    </source>
</evidence>
<name>A0A482N4K2_9CAUD</name>
<dbReference type="EMBL" id="MK373793">
    <property type="protein sequence ID" value="QBQ80896.1"/>
    <property type="molecule type" value="Genomic_DNA"/>
</dbReference>
<gene>
    <name evidence="1" type="ORF">MM01_00061</name>
</gene>
<proteinExistence type="predicted"/>
<sequence length="88" mass="10129">MTVRYLKRYKNEETGNLAFKRLLVKEIDGLFWVVEEIDYGYGGGVSMTKVPSIKSYKTENGAEKALEKWKPARYCMTLVEGLMQEGKI</sequence>
<organism evidence="1 2">
    <name type="scientific">Escherichia phage vB_EcoS_MM01</name>
    <dbReference type="NCBI Taxonomy" id="2508188"/>
    <lineage>
        <taxon>Viruses</taxon>
        <taxon>Duplodnaviria</taxon>
        <taxon>Heunggongvirae</taxon>
        <taxon>Uroviricota</taxon>
        <taxon>Caudoviricetes</taxon>
        <taxon>Drexlerviridae</taxon>
        <taxon>Braunvirinae</taxon>
        <taxon>Inhoffenstrassevirus</taxon>
        <taxon>Inhoffenstrassevirus MM01</taxon>
    </lineage>
</organism>
<protein>
    <submittedName>
        <fullName evidence="1">Uncharacterized protein</fullName>
    </submittedName>
</protein>
<evidence type="ECO:0000313" key="2">
    <source>
        <dbReference type="Proteomes" id="UP000307356"/>
    </source>
</evidence>
<dbReference type="Proteomes" id="UP000307356">
    <property type="component" value="Segment"/>
</dbReference>
<keyword evidence="2" id="KW-1185">Reference proteome</keyword>
<reference evidence="1 2" key="1">
    <citation type="submission" date="2019-01" db="EMBL/GenBank/DDBJ databases">
        <title>Still something new to discover - new insights into E. coli phage diversity and taxonomy.</title>
        <authorList>
            <person name="Korf I.H.E."/>
            <person name="Adriaennsens E."/>
            <person name="Dreiseikelmann B."/>
            <person name="Kropinski A."/>
            <person name="Nimtz M."/>
            <person name="Meier-Kolthoff J.P."/>
            <person name="Rohde M."/>
            <person name="van Raaij M."/>
            <person name="Wittmann J."/>
        </authorList>
    </citation>
    <scope>NUCLEOTIDE SEQUENCE [LARGE SCALE GENOMIC DNA]</scope>
</reference>